<dbReference type="AlphaFoldDB" id="A0A367GTY0"/>
<comment type="caution">
    <text evidence="1">The sequence shown here is derived from an EMBL/GenBank/DDBJ whole genome shotgun (WGS) entry which is preliminary data.</text>
</comment>
<organism evidence="1 2">
    <name type="scientific">Mucilaginibacter hurinus</name>
    <dbReference type="NCBI Taxonomy" id="2201324"/>
    <lineage>
        <taxon>Bacteria</taxon>
        <taxon>Pseudomonadati</taxon>
        <taxon>Bacteroidota</taxon>
        <taxon>Sphingobacteriia</taxon>
        <taxon>Sphingobacteriales</taxon>
        <taxon>Sphingobacteriaceae</taxon>
        <taxon>Mucilaginibacter</taxon>
    </lineage>
</organism>
<gene>
    <name evidence="1" type="ORF">DJ568_03180</name>
</gene>
<proteinExistence type="predicted"/>
<dbReference type="Proteomes" id="UP000253209">
    <property type="component" value="Unassembled WGS sequence"/>
</dbReference>
<protein>
    <submittedName>
        <fullName evidence="1">Uncharacterized protein</fullName>
    </submittedName>
</protein>
<evidence type="ECO:0000313" key="2">
    <source>
        <dbReference type="Proteomes" id="UP000253209"/>
    </source>
</evidence>
<accession>A0A367GTY0</accession>
<evidence type="ECO:0000313" key="1">
    <source>
        <dbReference type="EMBL" id="RCH56872.1"/>
    </source>
</evidence>
<sequence>MKALANKLLKENKSASGLRSAWESQVIANNIKQLTAKINQLNKEQHPQKVEEYIEQRLSSLTPAQGQNGFEYLARLSVLNFKEEGLQYELARFSVNYSQINDLYWINDGMVGDHLEIALGKRSPETLEVHCEEKLEFVTEKVWPFILTHPVYASAAPMLEEITKNFAQNSYLTTNILMPILIENIIRSLGAWVWLQQNPAIGWDAAKSHIAKFQSLERLITVADWKEDIPLDFYTAALESKYIPDEKLTWAAQILEDWDAAKIKVREISGQLLATLEDKDTSDETKKQKALALTEEVQKLIAPFDGLDKAPVMVSLKVKLQFLIRRFKDDRNSLLHGHFADLDKKWKCYVNFSALTSIYKLIIELESLYRKNKVS</sequence>
<dbReference type="EMBL" id="QGDC01000001">
    <property type="protein sequence ID" value="RCH56872.1"/>
    <property type="molecule type" value="Genomic_DNA"/>
</dbReference>
<keyword evidence="2" id="KW-1185">Reference proteome</keyword>
<reference evidence="1 2" key="1">
    <citation type="submission" date="2018-05" db="EMBL/GenBank/DDBJ databases">
        <title>Mucilaginibacter hurinus sp. nov., isolated from briquette warehouse soil.</title>
        <authorList>
            <person name="Choi L."/>
        </authorList>
    </citation>
    <scope>NUCLEOTIDE SEQUENCE [LARGE SCALE GENOMIC DNA]</scope>
    <source>
        <strain evidence="1 2">ZR32</strain>
    </source>
</reference>
<name>A0A367GTY0_9SPHI</name>